<accession>A0ABM8VK41</accession>
<dbReference type="EMBL" id="CAJVCE010000010">
    <property type="protein sequence ID" value="CAG7646472.1"/>
    <property type="molecule type" value="Genomic_DNA"/>
</dbReference>
<keyword evidence="2" id="KW-1003">Cell membrane</keyword>
<dbReference type="RefSeq" id="WP_218100050.1">
    <property type="nucleotide sequence ID" value="NZ_CAJVCE010000010.1"/>
</dbReference>
<keyword evidence="4 6" id="KW-1133">Transmembrane helix</keyword>
<evidence type="ECO:0000256" key="2">
    <source>
        <dbReference type="ARBA" id="ARBA00022475"/>
    </source>
</evidence>
<evidence type="ECO:0000256" key="5">
    <source>
        <dbReference type="ARBA" id="ARBA00023136"/>
    </source>
</evidence>
<dbReference type="PANTHER" id="PTHR40077:SF1">
    <property type="entry name" value="MEMBRANE PROTEIN"/>
    <property type="match status" value="1"/>
</dbReference>
<name>A0ABM8VK41_9BACL</name>
<feature type="transmembrane region" description="Helical" evidence="6">
    <location>
        <begin position="12"/>
        <end position="30"/>
    </location>
</feature>
<dbReference type="PANTHER" id="PTHR40077">
    <property type="entry name" value="MEMBRANE PROTEIN-RELATED"/>
    <property type="match status" value="1"/>
</dbReference>
<keyword evidence="3 6" id="KW-0812">Transmembrane</keyword>
<evidence type="ECO:0000256" key="1">
    <source>
        <dbReference type="ARBA" id="ARBA00004651"/>
    </source>
</evidence>
<feature type="domain" description="DUF3817" evidence="7">
    <location>
        <begin position="8"/>
        <end position="94"/>
    </location>
</feature>
<evidence type="ECO:0000256" key="4">
    <source>
        <dbReference type="ARBA" id="ARBA00022989"/>
    </source>
</evidence>
<keyword evidence="5 6" id="KW-0472">Membrane</keyword>
<dbReference type="NCBIfam" id="TIGR03954">
    <property type="entry name" value="integ_memb_HG"/>
    <property type="match status" value="1"/>
</dbReference>
<dbReference type="InterPro" id="IPR023845">
    <property type="entry name" value="DUF3817_TM"/>
</dbReference>
<gene>
    <name evidence="8" type="ORF">PAECIP111802_03755</name>
</gene>
<dbReference type="Pfam" id="PF12823">
    <property type="entry name" value="DUF3817"/>
    <property type="match status" value="1"/>
</dbReference>
<sequence length="97" mass="11163">MGKSVMGIFRSIGIIEGFSYLILLFIAMPLKYFADMPGYVRVVGMAHGVLFVLFMLLLLIVWIKHRWSLLQVFWAIVAVLLPFGTFVWEARLRRTIG</sequence>
<organism evidence="8 9">
    <name type="scientific">Paenibacillus allorhizosphaerae</name>
    <dbReference type="NCBI Taxonomy" id="2849866"/>
    <lineage>
        <taxon>Bacteria</taxon>
        <taxon>Bacillati</taxon>
        <taxon>Bacillota</taxon>
        <taxon>Bacilli</taxon>
        <taxon>Bacillales</taxon>
        <taxon>Paenibacillaceae</taxon>
        <taxon>Paenibacillus</taxon>
    </lineage>
</organism>
<reference evidence="8 9" key="1">
    <citation type="submission" date="2021-06" db="EMBL/GenBank/DDBJ databases">
        <authorList>
            <person name="Criscuolo A."/>
        </authorList>
    </citation>
    <scope>NUCLEOTIDE SEQUENCE [LARGE SCALE GENOMIC DNA]</scope>
    <source>
        <strain evidence="9">CIP 111802</strain>
    </source>
</reference>
<keyword evidence="9" id="KW-1185">Reference proteome</keyword>
<evidence type="ECO:0000256" key="3">
    <source>
        <dbReference type="ARBA" id="ARBA00022692"/>
    </source>
</evidence>
<evidence type="ECO:0000259" key="7">
    <source>
        <dbReference type="Pfam" id="PF12823"/>
    </source>
</evidence>
<dbReference type="Proteomes" id="UP000730618">
    <property type="component" value="Unassembled WGS sequence"/>
</dbReference>
<comment type="caution">
    <text evidence="8">The sequence shown here is derived from an EMBL/GenBank/DDBJ whole genome shotgun (WGS) entry which is preliminary data.</text>
</comment>
<feature type="transmembrane region" description="Helical" evidence="6">
    <location>
        <begin position="69"/>
        <end position="88"/>
    </location>
</feature>
<protein>
    <recommendedName>
        <fullName evidence="7">DUF3817 domain-containing protein</fullName>
    </recommendedName>
</protein>
<proteinExistence type="predicted"/>
<comment type="subcellular location">
    <subcellularLocation>
        <location evidence="1">Cell membrane</location>
        <topology evidence="1">Multi-pass membrane protein</topology>
    </subcellularLocation>
</comment>
<evidence type="ECO:0000256" key="6">
    <source>
        <dbReference type="SAM" id="Phobius"/>
    </source>
</evidence>
<evidence type="ECO:0000313" key="9">
    <source>
        <dbReference type="Proteomes" id="UP000730618"/>
    </source>
</evidence>
<evidence type="ECO:0000313" key="8">
    <source>
        <dbReference type="EMBL" id="CAG7646472.1"/>
    </source>
</evidence>
<feature type="transmembrane region" description="Helical" evidence="6">
    <location>
        <begin position="42"/>
        <end position="63"/>
    </location>
</feature>